<feature type="transmembrane region" description="Helical" evidence="1">
    <location>
        <begin position="49"/>
        <end position="69"/>
    </location>
</feature>
<evidence type="ECO:0000256" key="1">
    <source>
        <dbReference type="SAM" id="Phobius"/>
    </source>
</evidence>
<evidence type="ECO:0000313" key="3">
    <source>
        <dbReference type="EMBL" id="MBE6504780.1"/>
    </source>
</evidence>
<evidence type="ECO:0000313" key="4">
    <source>
        <dbReference type="Proteomes" id="UP000762703"/>
    </source>
</evidence>
<protein>
    <recommendedName>
        <fullName evidence="2">Zinc-ribbon domain-containing protein</fullName>
    </recommendedName>
</protein>
<dbReference type="Pfam" id="PF13240">
    <property type="entry name" value="Zn_Ribbon_1"/>
    <property type="match status" value="1"/>
</dbReference>
<gene>
    <name evidence="3" type="ORF">E7Z73_03410</name>
</gene>
<name>A0A8T3VJC9_9EURY</name>
<dbReference type="RefSeq" id="WP_303736424.1">
    <property type="nucleotide sequence ID" value="NZ_SUTE01000029.1"/>
</dbReference>
<comment type="caution">
    <text evidence="3">The sequence shown here is derived from an EMBL/GenBank/DDBJ whole genome shotgun (WGS) entry which is preliminary data.</text>
</comment>
<feature type="domain" description="Zinc-ribbon" evidence="2">
    <location>
        <begin position="2"/>
        <end position="24"/>
    </location>
</feature>
<keyword evidence="1" id="KW-1133">Transmembrane helix</keyword>
<keyword evidence="1" id="KW-0472">Membrane</keyword>
<reference evidence="3" key="1">
    <citation type="submission" date="2019-04" db="EMBL/GenBank/DDBJ databases">
        <title>Evolution of Biomass-Degrading Anaerobic Consortia Revealed by Metagenomics.</title>
        <authorList>
            <person name="Peng X."/>
        </authorList>
    </citation>
    <scope>NUCLEOTIDE SEQUENCE</scope>
    <source>
        <strain evidence="3">SIG12</strain>
    </source>
</reference>
<dbReference type="Proteomes" id="UP000762703">
    <property type="component" value="Unassembled WGS sequence"/>
</dbReference>
<dbReference type="InterPro" id="IPR026870">
    <property type="entry name" value="Zinc_ribbon_dom"/>
</dbReference>
<keyword evidence="1" id="KW-0812">Transmembrane</keyword>
<sequence length="139" mass="15781">MYCPKCGDEINYKSKYCRKCGAKLPYNMEFNKEKMDLSSKVNSTLNKKIIFLALLGLVVIVLLFSYNSFFNHSSIAHESDSSIDDFINNYLTSSDEEEVEYTYYSSGGYNHSGDVNSSDFFNQLFGSESHKSSGENFSL</sequence>
<dbReference type="EMBL" id="SUTE01000029">
    <property type="protein sequence ID" value="MBE6504780.1"/>
    <property type="molecule type" value="Genomic_DNA"/>
</dbReference>
<accession>A0A8T3VJC9</accession>
<proteinExistence type="predicted"/>
<organism evidence="3 4">
    <name type="scientific">Methanobrevibacter millerae</name>
    <dbReference type="NCBI Taxonomy" id="230361"/>
    <lineage>
        <taxon>Archaea</taxon>
        <taxon>Methanobacteriati</taxon>
        <taxon>Methanobacteriota</taxon>
        <taxon>Methanomada group</taxon>
        <taxon>Methanobacteria</taxon>
        <taxon>Methanobacteriales</taxon>
        <taxon>Methanobacteriaceae</taxon>
        <taxon>Methanobrevibacter</taxon>
    </lineage>
</organism>
<evidence type="ECO:0000259" key="2">
    <source>
        <dbReference type="Pfam" id="PF13240"/>
    </source>
</evidence>
<dbReference type="AlphaFoldDB" id="A0A8T3VJC9"/>